<comment type="caution">
    <text evidence="2">The sequence shown here is derived from an EMBL/GenBank/DDBJ whole genome shotgun (WGS) entry which is preliminary data.</text>
</comment>
<dbReference type="AlphaFoldDB" id="A0A7J0DY27"/>
<dbReference type="EMBL" id="BJWL01000430">
    <property type="protein sequence ID" value="GFS43954.1"/>
    <property type="molecule type" value="Genomic_DNA"/>
</dbReference>
<accession>A0A7J0DY27</accession>
<protein>
    <recommendedName>
        <fullName evidence="4">Ankyrin repeat family protein</fullName>
    </recommendedName>
</protein>
<keyword evidence="3" id="KW-1185">Reference proteome</keyword>
<dbReference type="PANTHER" id="PTHR24128">
    <property type="entry name" value="HOMEOBOX PROTEIN WARIAI"/>
    <property type="match status" value="1"/>
</dbReference>
<dbReference type="Proteomes" id="UP000585474">
    <property type="component" value="Unassembled WGS sequence"/>
</dbReference>
<dbReference type="InterPro" id="IPR002110">
    <property type="entry name" value="Ankyrin_rpt"/>
</dbReference>
<organism evidence="2 3">
    <name type="scientific">Actinidia rufa</name>
    <dbReference type="NCBI Taxonomy" id="165716"/>
    <lineage>
        <taxon>Eukaryota</taxon>
        <taxon>Viridiplantae</taxon>
        <taxon>Streptophyta</taxon>
        <taxon>Embryophyta</taxon>
        <taxon>Tracheophyta</taxon>
        <taxon>Spermatophyta</taxon>
        <taxon>Magnoliopsida</taxon>
        <taxon>eudicotyledons</taxon>
        <taxon>Gunneridae</taxon>
        <taxon>Pentapetalae</taxon>
        <taxon>asterids</taxon>
        <taxon>Ericales</taxon>
        <taxon>Actinidiaceae</taxon>
        <taxon>Actinidia</taxon>
    </lineage>
</organism>
<dbReference type="OrthoDB" id="674805at2759"/>
<dbReference type="Gene3D" id="1.25.40.20">
    <property type="entry name" value="Ankyrin repeat-containing domain"/>
    <property type="match status" value="1"/>
</dbReference>
<keyword evidence="1" id="KW-0040">ANK repeat</keyword>
<feature type="repeat" description="ANK" evidence="1">
    <location>
        <begin position="35"/>
        <end position="55"/>
    </location>
</feature>
<evidence type="ECO:0000256" key="1">
    <source>
        <dbReference type="PROSITE-ProRule" id="PRU00023"/>
    </source>
</evidence>
<name>A0A7J0DY27_9ERIC</name>
<sequence>MVENLKTVAEKKEGLMACTEIIRLKPSFGRKLNPDGLSPLHLALEKGHFETVRRLKSLTESLYGSKERRANSFALSSRTLKRQAPNSKDEEGNTVLHAAVAASKPEGNTALDVAEGLQTGDAKTTIENILLGAGALQRSSLAAKNVTGSVQHCAGGGCVNCNSDLPSCA</sequence>
<dbReference type="PANTHER" id="PTHR24128:SF24">
    <property type="entry name" value="ANKYRIN REPEAT PROTEIN"/>
    <property type="match status" value="1"/>
</dbReference>
<dbReference type="Pfam" id="PF00023">
    <property type="entry name" value="Ank"/>
    <property type="match status" value="1"/>
</dbReference>
<gene>
    <name evidence="2" type="ORF">Acr_00g0087940</name>
</gene>
<dbReference type="PROSITE" id="PS50088">
    <property type="entry name" value="ANK_REPEAT"/>
    <property type="match status" value="1"/>
</dbReference>
<evidence type="ECO:0000313" key="3">
    <source>
        <dbReference type="Proteomes" id="UP000585474"/>
    </source>
</evidence>
<evidence type="ECO:0000313" key="2">
    <source>
        <dbReference type="EMBL" id="GFS43954.1"/>
    </source>
</evidence>
<evidence type="ECO:0008006" key="4">
    <source>
        <dbReference type="Google" id="ProtNLM"/>
    </source>
</evidence>
<dbReference type="InterPro" id="IPR036770">
    <property type="entry name" value="Ankyrin_rpt-contain_sf"/>
</dbReference>
<proteinExistence type="predicted"/>
<dbReference type="SUPFAM" id="SSF48403">
    <property type="entry name" value="Ankyrin repeat"/>
    <property type="match status" value="1"/>
</dbReference>
<reference evidence="3" key="1">
    <citation type="submission" date="2019-07" db="EMBL/GenBank/DDBJ databases">
        <title>De Novo Assembly of kiwifruit Actinidia rufa.</title>
        <authorList>
            <person name="Sugita-Konishi S."/>
            <person name="Sato K."/>
            <person name="Mori E."/>
            <person name="Abe Y."/>
            <person name="Kisaki G."/>
            <person name="Hamano K."/>
            <person name="Suezawa K."/>
            <person name="Otani M."/>
            <person name="Fukuda T."/>
            <person name="Manabe T."/>
            <person name="Gomi K."/>
            <person name="Tabuchi M."/>
            <person name="Akimitsu K."/>
            <person name="Kataoka I."/>
        </authorList>
    </citation>
    <scope>NUCLEOTIDE SEQUENCE [LARGE SCALE GENOMIC DNA]</scope>
    <source>
        <strain evidence="3">cv. Fuchu</strain>
    </source>
</reference>
<dbReference type="PROSITE" id="PS50297">
    <property type="entry name" value="ANK_REP_REGION"/>
    <property type="match status" value="1"/>
</dbReference>